<comment type="caution">
    <text evidence="1">The sequence shown here is derived from an EMBL/GenBank/DDBJ whole genome shotgun (WGS) entry which is preliminary data.</text>
</comment>
<organism evidence="1 2">
    <name type="scientific">Candidatus Neptunichlamydia vexilliferae</name>
    <dbReference type="NCBI Taxonomy" id="1651774"/>
    <lineage>
        <taxon>Bacteria</taxon>
        <taxon>Pseudomonadati</taxon>
        <taxon>Chlamydiota</taxon>
        <taxon>Chlamydiia</taxon>
        <taxon>Parachlamydiales</taxon>
        <taxon>Simkaniaceae</taxon>
        <taxon>Candidatus Neptunichlamydia</taxon>
    </lineage>
</organism>
<protein>
    <recommendedName>
        <fullName evidence="3">Transposase</fullName>
    </recommendedName>
</protein>
<sequence length="82" mass="9625">MSTGTSRSYQHDSQKKVYDYLEAWPKEVEEPERLKAYEVSATCKFILFKRSSRNFESSPISVIEDVFISKFFPMGYTCHQTI</sequence>
<dbReference type="RefSeq" id="WP_194847224.1">
    <property type="nucleotide sequence ID" value="NZ_JAAEJV010000006.1"/>
</dbReference>
<name>A0ABS0B024_9BACT</name>
<dbReference type="EMBL" id="JAAEJV010000006">
    <property type="protein sequence ID" value="MBF5058930.1"/>
    <property type="molecule type" value="Genomic_DNA"/>
</dbReference>
<gene>
    <name evidence="1" type="ORF">NEPTK9_000430</name>
</gene>
<evidence type="ECO:0000313" key="1">
    <source>
        <dbReference type="EMBL" id="MBF5058930.1"/>
    </source>
</evidence>
<evidence type="ECO:0008006" key="3">
    <source>
        <dbReference type="Google" id="ProtNLM"/>
    </source>
</evidence>
<proteinExistence type="predicted"/>
<accession>A0ABS0B024</accession>
<keyword evidence="2" id="KW-1185">Reference proteome</keyword>
<evidence type="ECO:0000313" key="2">
    <source>
        <dbReference type="Proteomes" id="UP001194714"/>
    </source>
</evidence>
<reference evidence="1 2" key="1">
    <citation type="submission" date="2020-01" db="EMBL/GenBank/DDBJ databases">
        <title>Draft genome sequence of Cand. Neptunochlamydia vexilliferae K9.</title>
        <authorList>
            <person name="Schulz F."/>
            <person name="Koestlbacher S."/>
            <person name="Wascher F."/>
            <person name="Pizzetti I."/>
            <person name="Horn M."/>
        </authorList>
    </citation>
    <scope>NUCLEOTIDE SEQUENCE [LARGE SCALE GENOMIC DNA]</scope>
    <source>
        <strain evidence="1 2">K9</strain>
    </source>
</reference>
<dbReference type="Proteomes" id="UP001194714">
    <property type="component" value="Unassembled WGS sequence"/>
</dbReference>